<dbReference type="Pfam" id="PF07690">
    <property type="entry name" value="MFS_1"/>
    <property type="match status" value="1"/>
</dbReference>
<feature type="transmembrane region" description="Helical" evidence="10">
    <location>
        <begin position="81"/>
        <end position="101"/>
    </location>
</feature>
<dbReference type="Gene3D" id="1.20.1250.20">
    <property type="entry name" value="MFS general substrate transporter like domains"/>
    <property type="match status" value="1"/>
</dbReference>
<evidence type="ECO:0000256" key="10">
    <source>
        <dbReference type="SAM" id="Phobius"/>
    </source>
</evidence>
<dbReference type="Proteomes" id="UP001358417">
    <property type="component" value="Unassembled WGS sequence"/>
</dbReference>
<evidence type="ECO:0000256" key="1">
    <source>
        <dbReference type="ARBA" id="ARBA00004141"/>
    </source>
</evidence>
<feature type="transmembrane region" description="Helical" evidence="10">
    <location>
        <begin position="55"/>
        <end position="75"/>
    </location>
</feature>
<keyword evidence="3 10" id="KW-0812">Transmembrane</keyword>
<keyword evidence="5 10" id="KW-0472">Membrane</keyword>
<dbReference type="FunFam" id="1.20.1720.10:FF:000009">
    <property type="entry name" value="MFS multidrug transporter"/>
    <property type="match status" value="1"/>
</dbReference>
<feature type="transmembrane region" description="Helical" evidence="10">
    <location>
        <begin position="442"/>
        <end position="464"/>
    </location>
</feature>
<dbReference type="InterPro" id="IPR011701">
    <property type="entry name" value="MFS"/>
</dbReference>
<feature type="domain" description="Major facilitator superfamily (MFS) profile" evidence="11">
    <location>
        <begin position="56"/>
        <end position="499"/>
    </location>
</feature>
<dbReference type="GO" id="GO:0140115">
    <property type="term" value="P:export across plasma membrane"/>
    <property type="evidence" value="ECO:0007669"/>
    <property type="project" value="UniProtKB-ARBA"/>
</dbReference>
<feature type="transmembrane region" description="Helical" evidence="10">
    <location>
        <begin position="409"/>
        <end position="430"/>
    </location>
</feature>
<reference evidence="12 13" key="1">
    <citation type="submission" date="2023-08" db="EMBL/GenBank/DDBJ databases">
        <title>Black Yeasts Isolated from many extreme environments.</title>
        <authorList>
            <person name="Coleine C."/>
            <person name="Stajich J.E."/>
            <person name="Selbmann L."/>
        </authorList>
    </citation>
    <scope>NUCLEOTIDE SEQUENCE [LARGE SCALE GENOMIC DNA]</scope>
    <source>
        <strain evidence="12 13">CCFEE 5792</strain>
    </source>
</reference>
<evidence type="ECO:0000313" key="13">
    <source>
        <dbReference type="Proteomes" id="UP001358417"/>
    </source>
</evidence>
<comment type="function">
    <text evidence="8">Transmembrane transporter that exports citrate across the cell membrane.</text>
</comment>
<dbReference type="FunFam" id="1.20.1250.20:FF:000172">
    <property type="entry name" value="MFS multidrug resistance transporter"/>
    <property type="match status" value="1"/>
</dbReference>
<evidence type="ECO:0000256" key="4">
    <source>
        <dbReference type="ARBA" id="ARBA00022989"/>
    </source>
</evidence>
<feature type="transmembrane region" description="Helical" evidence="10">
    <location>
        <begin position="470"/>
        <end position="494"/>
    </location>
</feature>
<comment type="subcellular location">
    <subcellularLocation>
        <location evidence="1">Membrane</location>
        <topology evidence="1">Multi-pass membrane protein</topology>
    </subcellularLocation>
</comment>
<dbReference type="PANTHER" id="PTHR23502">
    <property type="entry name" value="MAJOR FACILITATOR SUPERFAMILY"/>
    <property type="match status" value="1"/>
</dbReference>
<dbReference type="SUPFAM" id="SSF103473">
    <property type="entry name" value="MFS general substrate transporter"/>
    <property type="match status" value="1"/>
</dbReference>
<comment type="caution">
    <text evidence="12">The sequence shown here is derived from an EMBL/GenBank/DDBJ whole genome shotgun (WGS) entry which is preliminary data.</text>
</comment>
<sequence>MATRQPAESAPQTLGGHAAIKMQTYSADIENDPGHENIHNCDDQYTVFSTQEKRLIVFLVSLAGVFSAFTAFVYFPALPSIASTISVSMELMNLTVTAYLVVQGIVPSVLDEISDTQGRRIVYLSVFTIYCVASIGLAYQSSYGPLLVLRMMQSAGASGTVALAYGVIADIAPPHERGGFVGTAHVGWYAAPSLGPVLGGILAQYAGWRWIFRFLAILSGIVLVMFVLVLPETSRKVVGNGERFPKGISQSIIIFRKRSKTPNLYQKPAIRGKLAFPNPLRCLKMVLHKNTSLLLLANAIFYLQYSCVQASLAPLLQKLYGLSTLQSGLCYLTYGVPGSIASYVVGRIANHDYRVTAKSHNLFIDTKRGDDILKFPIEKARLRTIWVYIILASGATIGYGWALETTTHLAVPLITQVITGLTVTGIFNATNTLIVDLYADEAMTASAAVSITRCFVAAVGISILQPLFDAIGVGWTFTIIGFMCYLTVPMLWVLHRWGWEWRQQKAQG</sequence>
<evidence type="ECO:0000256" key="2">
    <source>
        <dbReference type="ARBA" id="ARBA00022448"/>
    </source>
</evidence>
<organism evidence="12 13">
    <name type="scientific">Exophiala bonariae</name>
    <dbReference type="NCBI Taxonomy" id="1690606"/>
    <lineage>
        <taxon>Eukaryota</taxon>
        <taxon>Fungi</taxon>
        <taxon>Dikarya</taxon>
        <taxon>Ascomycota</taxon>
        <taxon>Pezizomycotina</taxon>
        <taxon>Eurotiomycetes</taxon>
        <taxon>Chaetothyriomycetidae</taxon>
        <taxon>Chaetothyriales</taxon>
        <taxon>Herpotrichiellaceae</taxon>
        <taxon>Exophiala</taxon>
    </lineage>
</organism>
<evidence type="ECO:0000256" key="3">
    <source>
        <dbReference type="ARBA" id="ARBA00022692"/>
    </source>
</evidence>
<keyword evidence="4 10" id="KW-1133">Transmembrane helix</keyword>
<dbReference type="PANTHER" id="PTHR23502:SF51">
    <property type="entry name" value="QUINIDINE RESISTANCE PROTEIN 1-RELATED"/>
    <property type="match status" value="1"/>
</dbReference>
<dbReference type="InterPro" id="IPR020846">
    <property type="entry name" value="MFS_dom"/>
</dbReference>
<dbReference type="GO" id="GO:0005886">
    <property type="term" value="C:plasma membrane"/>
    <property type="evidence" value="ECO:0007669"/>
    <property type="project" value="TreeGrafter"/>
</dbReference>
<dbReference type="AlphaFoldDB" id="A0AAV9N0G0"/>
<dbReference type="EMBL" id="JAVRRD010000026">
    <property type="protein sequence ID" value="KAK5047248.1"/>
    <property type="molecule type" value="Genomic_DNA"/>
</dbReference>
<evidence type="ECO:0000256" key="5">
    <source>
        <dbReference type="ARBA" id="ARBA00023136"/>
    </source>
</evidence>
<keyword evidence="6" id="KW-0325">Glycoprotein</keyword>
<dbReference type="PROSITE" id="PS50850">
    <property type="entry name" value="MFS"/>
    <property type="match status" value="1"/>
</dbReference>
<dbReference type="GO" id="GO:0015137">
    <property type="term" value="F:citrate transmembrane transporter activity"/>
    <property type="evidence" value="ECO:0007669"/>
    <property type="project" value="UniProtKB-ARBA"/>
</dbReference>
<evidence type="ECO:0000313" key="12">
    <source>
        <dbReference type="EMBL" id="KAK5047248.1"/>
    </source>
</evidence>
<evidence type="ECO:0000259" key="11">
    <source>
        <dbReference type="PROSITE" id="PS50850"/>
    </source>
</evidence>
<keyword evidence="13" id="KW-1185">Reference proteome</keyword>
<protein>
    <recommendedName>
        <fullName evidence="9">Citrate exporter 1</fullName>
    </recommendedName>
</protein>
<accession>A0AAV9N0G0</accession>
<evidence type="ECO:0000256" key="9">
    <source>
        <dbReference type="ARBA" id="ARBA00074746"/>
    </source>
</evidence>
<evidence type="ECO:0000256" key="6">
    <source>
        <dbReference type="ARBA" id="ARBA00023180"/>
    </source>
</evidence>
<dbReference type="InterPro" id="IPR036259">
    <property type="entry name" value="MFS_trans_sf"/>
</dbReference>
<proteinExistence type="predicted"/>
<feature type="transmembrane region" description="Helical" evidence="10">
    <location>
        <begin position="210"/>
        <end position="230"/>
    </location>
</feature>
<keyword evidence="2" id="KW-0813">Transport</keyword>
<feature type="transmembrane region" description="Helical" evidence="10">
    <location>
        <begin position="121"/>
        <end position="141"/>
    </location>
</feature>
<feature type="transmembrane region" description="Helical" evidence="10">
    <location>
        <begin position="147"/>
        <end position="168"/>
    </location>
</feature>
<dbReference type="RefSeq" id="XP_064702810.1">
    <property type="nucleotide sequence ID" value="XM_064850328.1"/>
</dbReference>
<comment type="catalytic activity">
    <reaction evidence="7">
        <text>citrate(in) = citrate(out)</text>
        <dbReference type="Rhea" id="RHEA:33183"/>
        <dbReference type="ChEBI" id="CHEBI:16947"/>
    </reaction>
</comment>
<dbReference type="GeneID" id="89974939"/>
<gene>
    <name evidence="12" type="ORF">LTR84_006770</name>
</gene>
<name>A0AAV9N0G0_9EURO</name>
<evidence type="ECO:0000256" key="7">
    <source>
        <dbReference type="ARBA" id="ARBA00051015"/>
    </source>
</evidence>
<feature type="transmembrane region" description="Helical" evidence="10">
    <location>
        <begin position="385"/>
        <end position="403"/>
    </location>
</feature>
<evidence type="ECO:0000256" key="8">
    <source>
        <dbReference type="ARBA" id="ARBA00057034"/>
    </source>
</evidence>
<feature type="transmembrane region" description="Helical" evidence="10">
    <location>
        <begin position="180"/>
        <end position="204"/>
    </location>
</feature>